<dbReference type="Gene3D" id="1.25.40.390">
    <property type="match status" value="1"/>
</dbReference>
<dbReference type="Gene3D" id="2.20.20.130">
    <property type="match status" value="1"/>
</dbReference>
<keyword evidence="3 6" id="KW-0732">Signal</keyword>
<dbReference type="InterPro" id="IPR011990">
    <property type="entry name" value="TPR-like_helical_dom_sf"/>
</dbReference>
<dbReference type="InterPro" id="IPR033985">
    <property type="entry name" value="SusD-like_N"/>
</dbReference>
<gene>
    <name evidence="9" type="ORF">DFQ10_106228</name>
</gene>
<evidence type="ECO:0000313" key="9">
    <source>
        <dbReference type="EMBL" id="RED43315.1"/>
    </source>
</evidence>
<dbReference type="EMBL" id="QRDV01000006">
    <property type="protein sequence ID" value="RED43315.1"/>
    <property type="molecule type" value="Genomic_DNA"/>
</dbReference>
<dbReference type="InterPro" id="IPR012944">
    <property type="entry name" value="SusD_RagB_dom"/>
</dbReference>
<keyword evidence="10" id="KW-1185">Reference proteome</keyword>
<evidence type="ECO:0000256" key="6">
    <source>
        <dbReference type="SAM" id="SignalP"/>
    </source>
</evidence>
<dbReference type="Pfam" id="PF14322">
    <property type="entry name" value="SusD-like_3"/>
    <property type="match status" value="1"/>
</dbReference>
<accession>A0A3D9H1D9</accession>
<evidence type="ECO:0000256" key="2">
    <source>
        <dbReference type="ARBA" id="ARBA00006275"/>
    </source>
</evidence>
<comment type="subcellular location">
    <subcellularLocation>
        <location evidence="1">Cell outer membrane</location>
    </subcellularLocation>
</comment>
<feature type="signal peptide" evidence="6">
    <location>
        <begin position="1"/>
        <end position="31"/>
    </location>
</feature>
<dbReference type="RefSeq" id="WP_181897639.1">
    <property type="nucleotide sequence ID" value="NZ_QRDV01000006.1"/>
</dbReference>
<evidence type="ECO:0000256" key="1">
    <source>
        <dbReference type="ARBA" id="ARBA00004442"/>
    </source>
</evidence>
<evidence type="ECO:0000313" key="10">
    <source>
        <dbReference type="Proteomes" id="UP000256980"/>
    </source>
</evidence>
<reference evidence="9 10" key="1">
    <citation type="submission" date="2018-07" db="EMBL/GenBank/DDBJ databases">
        <title>Genomic Encyclopedia of Type Strains, Phase III (KMG-III): the genomes of soil and plant-associated and newly described type strains.</title>
        <authorList>
            <person name="Whitman W."/>
        </authorList>
    </citation>
    <scope>NUCLEOTIDE SEQUENCE [LARGE SCALE GENOMIC DNA]</scope>
    <source>
        <strain evidence="9 10">CECT 7946</strain>
    </source>
</reference>
<comment type="caution">
    <text evidence="9">The sequence shown here is derived from an EMBL/GenBank/DDBJ whole genome shotgun (WGS) entry which is preliminary data.</text>
</comment>
<keyword evidence="5" id="KW-0998">Cell outer membrane</keyword>
<name>A0A3D9H1D9_9FLAO</name>
<feature type="chain" id="PRO_5017812433" evidence="6">
    <location>
        <begin position="32"/>
        <end position="466"/>
    </location>
</feature>
<keyword evidence="4" id="KW-0472">Membrane</keyword>
<dbReference type="Proteomes" id="UP000256980">
    <property type="component" value="Unassembled WGS sequence"/>
</dbReference>
<dbReference type="GO" id="GO:0009279">
    <property type="term" value="C:cell outer membrane"/>
    <property type="evidence" value="ECO:0007669"/>
    <property type="project" value="UniProtKB-SubCell"/>
</dbReference>
<dbReference type="PROSITE" id="PS51257">
    <property type="entry name" value="PROKAR_LIPOPROTEIN"/>
    <property type="match status" value="1"/>
</dbReference>
<evidence type="ECO:0000259" key="8">
    <source>
        <dbReference type="Pfam" id="PF14322"/>
    </source>
</evidence>
<feature type="domain" description="RagB/SusD" evidence="7">
    <location>
        <begin position="323"/>
        <end position="466"/>
    </location>
</feature>
<proteinExistence type="inferred from homology"/>
<evidence type="ECO:0000256" key="4">
    <source>
        <dbReference type="ARBA" id="ARBA00023136"/>
    </source>
</evidence>
<evidence type="ECO:0000259" key="7">
    <source>
        <dbReference type="Pfam" id="PF07980"/>
    </source>
</evidence>
<dbReference type="Gene3D" id="1.25.40.900">
    <property type="match status" value="1"/>
</dbReference>
<sequence length="466" mass="52277">MKIKNNILGFSKKLGSSLVLLMLSLSLFTSCEDAYNIGPDDEITESNAITSLTDFRDGVIGVYAFMPANSAISWNSWFTDELQLPSSNNGQGVQVHTWSITTSDATVLSLYNSYFSVINKANRILEAAGNFTVDAEDEAEFNRLKGELYAIRAWAHFKSLTYFSTSYTNDDALAVPYLDYVVVLEKPLRNTVGEVFQGIENDLTLAKDLIPATFNDNTFLSLDAITALEARMALYREDFPTAIAKSTILIDKYNLTDTASFPSIWTDNEDAENIFKLARVVGDDAIGQIYNANSALTYWLASEKLFNSYDANDIRLNLIDNTTRVINKYPGNVAAVGLNHIKEFRISEQYLIRAEAYARSTQLVLAADDYNELRMNRISGYTPESFSNVVVAMSSILDERYRELAFEGHRFLDLKRTGTDLVRENNDCSILNADACTLQNSSYLFTLPIPQDERFVNPDITQNPVY</sequence>
<organism evidence="9 10">
    <name type="scientific">Winogradskyella eximia</name>
    <dbReference type="NCBI Taxonomy" id="262006"/>
    <lineage>
        <taxon>Bacteria</taxon>
        <taxon>Pseudomonadati</taxon>
        <taxon>Bacteroidota</taxon>
        <taxon>Flavobacteriia</taxon>
        <taxon>Flavobacteriales</taxon>
        <taxon>Flavobacteriaceae</taxon>
        <taxon>Winogradskyella</taxon>
    </lineage>
</organism>
<dbReference type="SUPFAM" id="SSF48452">
    <property type="entry name" value="TPR-like"/>
    <property type="match status" value="1"/>
</dbReference>
<evidence type="ECO:0000256" key="3">
    <source>
        <dbReference type="ARBA" id="ARBA00022729"/>
    </source>
</evidence>
<dbReference type="AlphaFoldDB" id="A0A3D9H1D9"/>
<feature type="domain" description="SusD-like N-terminal" evidence="8">
    <location>
        <begin position="62"/>
        <end position="232"/>
    </location>
</feature>
<protein>
    <submittedName>
        <fullName evidence="9">Putative outer membrane starch-binding protein</fullName>
    </submittedName>
</protein>
<evidence type="ECO:0000256" key="5">
    <source>
        <dbReference type="ARBA" id="ARBA00023237"/>
    </source>
</evidence>
<comment type="similarity">
    <text evidence="2">Belongs to the SusD family.</text>
</comment>
<dbReference type="Pfam" id="PF07980">
    <property type="entry name" value="SusD_RagB"/>
    <property type="match status" value="1"/>
</dbReference>